<dbReference type="Pfam" id="PF13899">
    <property type="entry name" value="Thioredoxin_7"/>
    <property type="match status" value="1"/>
</dbReference>
<sequence>MMKKFSILLIFTLVVSRVQAQSVFDQMNNWVGSQLAESTGIGAYLFLLLGGVLASLLPCVYPLYPLTVSFLRNKKSKLGKFAHPLTYYFGLALIYFIFGLIASVTGGAFNEILRLPLANLSIGLLLIILALATVDYLHLPFFGGQLDSKQEGLGGTLLMGAGAGLLSSACVGPIVVSILVAIASNVDGVTIGLAATAAFKMMLFGFGVGVPVLLLGVFGLALPKSGKWMLYVQWVFALLIGYFAYGYLIKGFNGLGLSDTVGFYLFIGSVLVFLAAFNLQETGKSNQLKTKVSLFTLAGVVGFFIIGANTLPAGTTATAPNQMAIESSSENIEQKGELTWYLNKEAAYQKAAETGKLVFVDFHGDWCTNCKAFQKNTQEDKALNSALQNAILYKVYDTSPEFEKYRNDPRFPELKVGLPFFLITDGTGNVIYKTNDYTKTEEMQLFLN</sequence>
<dbReference type="PANTHER" id="PTHR32234:SF0">
    <property type="entry name" value="THIOL:DISULFIDE INTERCHANGE PROTEIN DSBD"/>
    <property type="match status" value="1"/>
</dbReference>
<keyword evidence="8" id="KW-0732">Signal</keyword>
<keyword evidence="2" id="KW-1003">Cell membrane</keyword>
<dbReference type="SUPFAM" id="SSF52833">
    <property type="entry name" value="Thioredoxin-like"/>
    <property type="match status" value="1"/>
</dbReference>
<feature type="transmembrane region" description="Helical" evidence="7">
    <location>
        <begin position="228"/>
        <end position="249"/>
    </location>
</feature>
<dbReference type="Proteomes" id="UP000001635">
    <property type="component" value="Chromosome"/>
</dbReference>
<keyword evidence="11" id="KW-1185">Reference proteome</keyword>
<dbReference type="InterPro" id="IPR003834">
    <property type="entry name" value="Cyt_c_assmbl_TM_dom"/>
</dbReference>
<evidence type="ECO:0000256" key="8">
    <source>
        <dbReference type="SAM" id="SignalP"/>
    </source>
</evidence>
<feature type="domain" description="Thioredoxin" evidence="9">
    <location>
        <begin position="313"/>
        <end position="448"/>
    </location>
</feature>
<dbReference type="eggNOG" id="COG4232">
    <property type="taxonomic scope" value="Bacteria"/>
</dbReference>
<evidence type="ECO:0000259" key="9">
    <source>
        <dbReference type="PROSITE" id="PS51352"/>
    </source>
</evidence>
<comment type="subcellular location">
    <subcellularLocation>
        <location evidence="1">Cell membrane</location>
        <topology evidence="1">Multi-pass membrane protein</topology>
    </subcellularLocation>
</comment>
<feature type="transmembrane region" description="Helical" evidence="7">
    <location>
        <begin position="44"/>
        <end position="64"/>
    </location>
</feature>
<evidence type="ECO:0000256" key="2">
    <source>
        <dbReference type="ARBA" id="ARBA00022475"/>
    </source>
</evidence>
<evidence type="ECO:0000256" key="3">
    <source>
        <dbReference type="ARBA" id="ARBA00022692"/>
    </source>
</evidence>
<protein>
    <submittedName>
        <fullName evidence="10">Cytochrome c biogenesis protein transmembrane region</fullName>
    </submittedName>
</protein>
<dbReference type="Pfam" id="PF02683">
    <property type="entry name" value="DsbD_TM"/>
    <property type="match status" value="1"/>
</dbReference>
<dbReference type="GO" id="GO:0017004">
    <property type="term" value="P:cytochrome complex assembly"/>
    <property type="evidence" value="ECO:0007669"/>
    <property type="project" value="UniProtKB-KW"/>
</dbReference>
<accession>G0IY80</accession>
<feature type="transmembrane region" description="Helical" evidence="7">
    <location>
        <begin position="292"/>
        <end position="311"/>
    </location>
</feature>
<reference evidence="11" key="1">
    <citation type="submission" date="2011-07" db="EMBL/GenBank/DDBJ databases">
        <title>The complete genome of Cyclobacterium marinum DSM 745.</title>
        <authorList>
            <person name="Lucas S."/>
            <person name="Han J."/>
            <person name="Lapidus A."/>
            <person name="Bruce D."/>
            <person name="Goodwin L."/>
            <person name="Pitluck S."/>
            <person name="Peters L."/>
            <person name="Kyrpides N."/>
            <person name="Mavromatis K."/>
            <person name="Ivanova N."/>
            <person name="Ovchinnikova G."/>
            <person name="Chertkov O."/>
            <person name="Detter J.C."/>
            <person name="Tapia R."/>
            <person name="Han C."/>
            <person name="Land M."/>
            <person name="Hauser L."/>
            <person name="Markowitz V."/>
            <person name="Cheng J.-F."/>
            <person name="Hugenholtz P."/>
            <person name="Woyke T."/>
            <person name="Wu D."/>
            <person name="Tindall B."/>
            <person name="Schuetze A."/>
            <person name="Brambilla E."/>
            <person name="Klenk H.-P."/>
            <person name="Eisen J.A."/>
        </authorList>
    </citation>
    <scope>NUCLEOTIDE SEQUENCE [LARGE SCALE GENOMIC DNA]</scope>
    <source>
        <strain evidence="11">ATCC 25205 / DSM 745 / LMG 13164 / NCIMB 1802</strain>
    </source>
</reference>
<dbReference type="GO" id="GO:0045454">
    <property type="term" value="P:cell redox homeostasis"/>
    <property type="evidence" value="ECO:0007669"/>
    <property type="project" value="TreeGrafter"/>
</dbReference>
<keyword evidence="4" id="KW-0201">Cytochrome c-type biogenesis</keyword>
<keyword evidence="6 7" id="KW-0472">Membrane</keyword>
<feature type="transmembrane region" description="Helical" evidence="7">
    <location>
        <begin position="157"/>
        <end position="182"/>
    </location>
</feature>
<organism evidence="10 11">
    <name type="scientific">Cyclobacterium marinum (strain ATCC 25205 / DSM 745 / LMG 13164 / NCIMB 1802)</name>
    <name type="common">Flectobacillus marinus</name>
    <dbReference type="NCBI Taxonomy" id="880070"/>
    <lineage>
        <taxon>Bacteria</taxon>
        <taxon>Pseudomonadati</taxon>
        <taxon>Bacteroidota</taxon>
        <taxon>Cytophagia</taxon>
        <taxon>Cytophagales</taxon>
        <taxon>Cyclobacteriaceae</taxon>
        <taxon>Cyclobacterium</taxon>
    </lineage>
</organism>
<dbReference type="EMBL" id="CP002955">
    <property type="protein sequence ID" value="AEL24984.1"/>
    <property type="molecule type" value="Genomic_DNA"/>
</dbReference>
<dbReference type="Gene3D" id="3.40.30.10">
    <property type="entry name" value="Glutaredoxin"/>
    <property type="match status" value="1"/>
</dbReference>
<dbReference type="PANTHER" id="PTHR32234">
    <property type="entry name" value="THIOL:DISULFIDE INTERCHANGE PROTEIN DSBD"/>
    <property type="match status" value="1"/>
</dbReference>
<name>G0IY80_CYCMS</name>
<dbReference type="GO" id="GO:0015035">
    <property type="term" value="F:protein-disulfide reductase activity"/>
    <property type="evidence" value="ECO:0007669"/>
    <property type="project" value="TreeGrafter"/>
</dbReference>
<evidence type="ECO:0000256" key="1">
    <source>
        <dbReference type="ARBA" id="ARBA00004651"/>
    </source>
</evidence>
<dbReference type="InterPro" id="IPR013766">
    <property type="entry name" value="Thioredoxin_domain"/>
</dbReference>
<evidence type="ECO:0000256" key="6">
    <source>
        <dbReference type="ARBA" id="ARBA00023136"/>
    </source>
</evidence>
<dbReference type="RefSeq" id="WP_014019281.1">
    <property type="nucleotide sequence ID" value="NC_015914.1"/>
</dbReference>
<gene>
    <name evidence="10" type="ordered locus">Cycma_1212</name>
</gene>
<dbReference type="KEGG" id="cmr:Cycma_1212"/>
<feature type="transmembrane region" description="Helical" evidence="7">
    <location>
        <begin position="85"/>
        <end position="109"/>
    </location>
</feature>
<evidence type="ECO:0000256" key="4">
    <source>
        <dbReference type="ARBA" id="ARBA00022748"/>
    </source>
</evidence>
<keyword evidence="5 7" id="KW-1133">Transmembrane helix</keyword>
<keyword evidence="3 7" id="KW-0812">Transmembrane</keyword>
<dbReference type="GO" id="GO:0005886">
    <property type="term" value="C:plasma membrane"/>
    <property type="evidence" value="ECO:0007669"/>
    <property type="project" value="UniProtKB-SubCell"/>
</dbReference>
<evidence type="ECO:0000313" key="11">
    <source>
        <dbReference type="Proteomes" id="UP000001635"/>
    </source>
</evidence>
<feature type="transmembrane region" description="Helical" evidence="7">
    <location>
        <begin position="115"/>
        <end position="137"/>
    </location>
</feature>
<dbReference type="InterPro" id="IPR036249">
    <property type="entry name" value="Thioredoxin-like_sf"/>
</dbReference>
<evidence type="ECO:0000256" key="5">
    <source>
        <dbReference type="ARBA" id="ARBA00022989"/>
    </source>
</evidence>
<feature type="transmembrane region" description="Helical" evidence="7">
    <location>
        <begin position="202"/>
        <end position="221"/>
    </location>
</feature>
<feature type="transmembrane region" description="Helical" evidence="7">
    <location>
        <begin position="261"/>
        <end position="280"/>
    </location>
</feature>
<dbReference type="AlphaFoldDB" id="G0IY80"/>
<dbReference type="OrthoDB" id="9811036at2"/>
<dbReference type="PROSITE" id="PS51352">
    <property type="entry name" value="THIOREDOXIN_2"/>
    <property type="match status" value="1"/>
</dbReference>
<dbReference type="STRING" id="880070.Cycma_1212"/>
<evidence type="ECO:0000256" key="7">
    <source>
        <dbReference type="SAM" id="Phobius"/>
    </source>
</evidence>
<proteinExistence type="predicted"/>
<feature type="chain" id="PRO_5003401379" evidence="8">
    <location>
        <begin position="21"/>
        <end position="448"/>
    </location>
</feature>
<feature type="signal peptide" evidence="8">
    <location>
        <begin position="1"/>
        <end position="20"/>
    </location>
</feature>
<evidence type="ECO:0000313" key="10">
    <source>
        <dbReference type="EMBL" id="AEL24984.1"/>
    </source>
</evidence>
<dbReference type="HOGENOM" id="CLU_014657_3_1_10"/>